<evidence type="ECO:0000256" key="2">
    <source>
        <dbReference type="ARBA" id="ARBA00022553"/>
    </source>
</evidence>
<proteinExistence type="inferred from homology"/>
<keyword evidence="12" id="KW-1185">Reference proteome</keyword>
<dbReference type="PROSITE" id="PS00123">
    <property type="entry name" value="ALKALINE_PHOSPHATASE"/>
    <property type="match status" value="1"/>
</dbReference>
<comment type="cofactor">
    <cofactor evidence="8">
        <name>Mg(2+)</name>
        <dbReference type="ChEBI" id="CHEBI:18420"/>
    </cofactor>
    <text evidence="8">Binds 1 Mg(2+) ion.</text>
</comment>
<feature type="binding site" evidence="8">
    <location>
        <position position="275"/>
    </location>
    <ligand>
        <name>Zn(2+)</name>
        <dbReference type="ChEBI" id="CHEBI:29105"/>
        <label>2</label>
    </ligand>
</feature>
<dbReference type="PANTHER" id="PTHR11596:SF5">
    <property type="entry name" value="ALKALINE PHOSPHATASE"/>
    <property type="match status" value="1"/>
</dbReference>
<feature type="binding site" evidence="8">
    <location>
        <position position="142"/>
    </location>
    <ligand>
        <name>Mg(2+)</name>
        <dbReference type="ChEBI" id="CHEBI:18420"/>
    </ligand>
</feature>
<evidence type="ECO:0000256" key="10">
    <source>
        <dbReference type="SAM" id="SignalP"/>
    </source>
</evidence>
<dbReference type="EMBL" id="CP003923">
    <property type="protein sequence ID" value="AIC96356.1"/>
    <property type="molecule type" value="Genomic_DNA"/>
</dbReference>
<dbReference type="RefSeq" id="WP_038484292.1">
    <property type="nucleotide sequence ID" value="NZ_CP003923.1"/>
</dbReference>
<dbReference type="Pfam" id="PF00245">
    <property type="entry name" value="Alk_phosphatase"/>
    <property type="match status" value="1"/>
</dbReference>
<feature type="binding site" evidence="8">
    <location>
        <position position="404"/>
    </location>
    <ligand>
        <name>Zn(2+)</name>
        <dbReference type="ChEBI" id="CHEBI:29105"/>
        <label>2</label>
    </ligand>
</feature>
<keyword evidence="4" id="KW-0378">Hydrolase</keyword>
<dbReference type="InterPro" id="IPR017850">
    <property type="entry name" value="Alkaline_phosphatase_core_sf"/>
</dbReference>
<dbReference type="GO" id="GO:0004035">
    <property type="term" value="F:alkaline phosphatase activity"/>
    <property type="evidence" value="ECO:0007669"/>
    <property type="project" value="TreeGrafter"/>
</dbReference>
<dbReference type="CDD" id="cd16012">
    <property type="entry name" value="ALP"/>
    <property type="match status" value="1"/>
</dbReference>
<dbReference type="Gene3D" id="1.10.1200.140">
    <property type="entry name" value="Alkaline phosphatase, crown domain"/>
    <property type="match status" value="1"/>
</dbReference>
<keyword evidence="6 8" id="KW-0460">Magnesium</keyword>
<feature type="binding site" evidence="8">
    <location>
        <position position="48"/>
    </location>
    <ligand>
        <name>Mg(2+)</name>
        <dbReference type="ChEBI" id="CHEBI:18420"/>
    </ligand>
</feature>
<feature type="binding site" evidence="8">
    <location>
        <position position="279"/>
    </location>
    <ligand>
        <name>Zn(2+)</name>
        <dbReference type="ChEBI" id="CHEBI:29105"/>
        <label>2</label>
    </ligand>
</feature>
<evidence type="ECO:0000256" key="9">
    <source>
        <dbReference type="RuleBase" id="RU003946"/>
    </source>
</evidence>
<dbReference type="eggNOG" id="COG1785">
    <property type="taxonomic scope" value="Bacteria"/>
</dbReference>
<dbReference type="Proteomes" id="UP000027142">
    <property type="component" value="Chromosome"/>
</dbReference>
<dbReference type="OrthoDB" id="9794455at2"/>
<evidence type="ECO:0000256" key="8">
    <source>
        <dbReference type="PIRSR" id="PIRSR601952-2"/>
    </source>
</evidence>
<evidence type="ECO:0000256" key="1">
    <source>
        <dbReference type="ARBA" id="ARBA00005984"/>
    </source>
</evidence>
<keyword evidence="5 8" id="KW-0862">Zinc</keyword>
<feature type="binding site" evidence="8">
    <location>
        <position position="48"/>
    </location>
    <ligand>
        <name>Zn(2+)</name>
        <dbReference type="ChEBI" id="CHEBI:29105"/>
        <label>2</label>
    </ligand>
</feature>
<dbReference type="Gene3D" id="3.40.720.10">
    <property type="entry name" value="Alkaline Phosphatase, subunit A"/>
    <property type="match status" value="1"/>
</dbReference>
<dbReference type="HOGENOM" id="CLU_008539_6_2_9"/>
<dbReference type="PANTHER" id="PTHR11596">
    <property type="entry name" value="ALKALINE PHOSPHATASE"/>
    <property type="match status" value="1"/>
</dbReference>
<dbReference type="SMART" id="SM00098">
    <property type="entry name" value="alkPPc"/>
    <property type="match status" value="1"/>
</dbReference>
<comment type="cofactor">
    <cofactor evidence="8">
        <name>Zn(2+)</name>
        <dbReference type="ChEBI" id="CHEBI:29105"/>
    </cofactor>
    <text evidence="8">Binds 2 Zn(2+) ions.</text>
</comment>
<dbReference type="PATRIC" id="fig|1246626.3.peg.3803"/>
<keyword evidence="10" id="KW-0732">Signal</keyword>
<gene>
    <name evidence="11" type="ORF">BleG1_3809</name>
</gene>
<dbReference type="InterPro" id="IPR001952">
    <property type="entry name" value="Alkaline_phosphatase"/>
</dbReference>
<dbReference type="AlphaFoldDB" id="A0A060LYN0"/>
<evidence type="ECO:0000256" key="4">
    <source>
        <dbReference type="ARBA" id="ARBA00022801"/>
    </source>
</evidence>
<protein>
    <submittedName>
        <fullName evidence="11">Alkaline phosphatase 3</fullName>
    </submittedName>
</protein>
<comment type="similarity">
    <text evidence="1 9">Belongs to the alkaline phosphatase family.</text>
</comment>
<dbReference type="PRINTS" id="PR00113">
    <property type="entry name" value="ALKPHPHTASE"/>
</dbReference>
<evidence type="ECO:0000256" key="5">
    <source>
        <dbReference type="ARBA" id="ARBA00022833"/>
    </source>
</evidence>
<feature type="signal peptide" evidence="10">
    <location>
        <begin position="1"/>
        <end position="27"/>
    </location>
</feature>
<dbReference type="KEGG" id="ble:BleG1_3809"/>
<feature type="chain" id="PRO_5001584129" evidence="10">
    <location>
        <begin position="28"/>
        <end position="443"/>
    </location>
</feature>
<evidence type="ECO:0000256" key="3">
    <source>
        <dbReference type="ARBA" id="ARBA00022723"/>
    </source>
</evidence>
<feature type="active site" description="Phosphoserine intermediate" evidence="7">
    <location>
        <position position="91"/>
    </location>
</feature>
<keyword evidence="3 8" id="KW-0479">Metal-binding</keyword>
<evidence type="ECO:0000313" key="11">
    <source>
        <dbReference type="EMBL" id="AIC96356.1"/>
    </source>
</evidence>
<dbReference type="SUPFAM" id="SSF53649">
    <property type="entry name" value="Alkaline phosphatase-like"/>
    <property type="match status" value="1"/>
</dbReference>
<feature type="binding site" evidence="8">
    <location>
        <position position="270"/>
    </location>
    <ligand>
        <name>Mg(2+)</name>
        <dbReference type="ChEBI" id="CHEBI:18420"/>
    </ligand>
</feature>
<dbReference type="InterPro" id="IPR018299">
    <property type="entry name" value="Alkaline_phosphatase_AS"/>
</dbReference>
<organism evidence="11 12">
    <name type="scientific">Shouchella lehensis G1</name>
    <dbReference type="NCBI Taxonomy" id="1246626"/>
    <lineage>
        <taxon>Bacteria</taxon>
        <taxon>Bacillati</taxon>
        <taxon>Bacillota</taxon>
        <taxon>Bacilli</taxon>
        <taxon>Bacillales</taxon>
        <taxon>Bacillaceae</taxon>
        <taxon>Shouchella</taxon>
    </lineage>
</organism>
<feature type="binding site" evidence="8">
    <location>
        <position position="144"/>
    </location>
    <ligand>
        <name>Mg(2+)</name>
        <dbReference type="ChEBI" id="CHEBI:18420"/>
    </ligand>
</feature>
<evidence type="ECO:0000256" key="7">
    <source>
        <dbReference type="PIRSR" id="PIRSR601952-1"/>
    </source>
</evidence>
<evidence type="ECO:0000256" key="6">
    <source>
        <dbReference type="ARBA" id="ARBA00022842"/>
    </source>
</evidence>
<name>A0A060LYN0_9BACI</name>
<keyword evidence="2" id="KW-0597">Phosphoprotein</keyword>
<dbReference type="InterPro" id="IPR042085">
    <property type="entry name" value="Ap_crown"/>
</dbReference>
<reference evidence="11 12" key="1">
    <citation type="journal article" date="2014" name="Gene">
        <title>A comparative genomic analysis of the alkalitolerant soil bacterium Bacillus lehensis G1.</title>
        <authorList>
            <person name="Noor Y.M."/>
            <person name="Samsulrizal N.H."/>
            <person name="Jema'on N.A."/>
            <person name="Low K.O."/>
            <person name="Ramli A.N."/>
            <person name="Alias N.I."/>
            <person name="Damis S.I."/>
            <person name="Fuzi S.F."/>
            <person name="Isa M.N."/>
            <person name="Murad A.M."/>
            <person name="Raih M.F."/>
            <person name="Bakar F.D."/>
            <person name="Najimudin N."/>
            <person name="Mahadi N.M."/>
            <person name="Illias R.M."/>
        </authorList>
    </citation>
    <scope>NUCLEOTIDE SEQUENCE [LARGE SCALE GENOMIC DNA]</scope>
    <source>
        <strain evidence="11 12">G1</strain>
    </source>
</reference>
<feature type="binding site" evidence="8">
    <location>
        <position position="318"/>
    </location>
    <ligand>
        <name>Zn(2+)</name>
        <dbReference type="ChEBI" id="CHEBI:29105"/>
        <label>2</label>
    </ligand>
</feature>
<feature type="binding site" evidence="8">
    <location>
        <position position="317"/>
    </location>
    <ligand>
        <name>Zn(2+)</name>
        <dbReference type="ChEBI" id="CHEBI:29105"/>
        <label>2</label>
    </ligand>
</feature>
<dbReference type="GO" id="GO:0046872">
    <property type="term" value="F:metal ion binding"/>
    <property type="evidence" value="ECO:0007669"/>
    <property type="project" value="UniProtKB-KW"/>
</dbReference>
<accession>A0A060LYN0</accession>
<evidence type="ECO:0000313" key="12">
    <source>
        <dbReference type="Proteomes" id="UP000027142"/>
    </source>
</evidence>
<dbReference type="STRING" id="1246626.BleG1_3809"/>
<sequence>MKKQFITYGLVGAMTIGLIATTTGVSASDDGSIPSHGPAKNVIFLIPDGFSQSYASSYRFYKEDALPIWEEKEMFAAMVKTGSNNAAITDSAAAGTALATGHKTDNGVIGLGPDGESLPTILDIAKENGKRTGLVATSTITHATPAAFAAKVESRGSYTEIAKQMMENENVDLLFGGGRTEFLPESEGGIRDDDRNLVTYAEESGYTYLETRRQLMQWEGEGDKVLGLFAEEALEPSLNQRTDEPSLAEMTNSAIDFLSKDEEGFFLMVEGSQIDWAGHDNDPLYAMTDTEAFEEAVKIAVDYADTHEDTLVVMVGDHDTGGMAVHASEEAHPTMLNQVHALGKDMAEAVTHDYANLEDVLKEKTAFEWTEEEMDDLKEAESLKLAINGAISEKTGFGWSSYDHTGIDVPLFAYGAGAASFNGTMDNTDIPKKMLEALGLSGL</sequence>